<evidence type="ECO:0000313" key="2">
    <source>
        <dbReference type="EMBL" id="MFC0866000.1"/>
    </source>
</evidence>
<dbReference type="PANTHER" id="PTHR37694">
    <property type="entry name" value="SLR8022 PROTEIN"/>
    <property type="match status" value="1"/>
</dbReference>
<feature type="domain" description="Cupin type-2" evidence="1">
    <location>
        <begin position="36"/>
        <end position="95"/>
    </location>
</feature>
<gene>
    <name evidence="2" type="ORF">ACFHYQ_27245</name>
</gene>
<comment type="caution">
    <text evidence="2">The sequence shown here is derived from an EMBL/GenBank/DDBJ whole genome shotgun (WGS) entry which is preliminary data.</text>
</comment>
<dbReference type="SUPFAM" id="SSF51182">
    <property type="entry name" value="RmlC-like cupins"/>
    <property type="match status" value="1"/>
</dbReference>
<dbReference type="InterPro" id="IPR014710">
    <property type="entry name" value="RmlC-like_jellyroll"/>
</dbReference>
<reference evidence="2 3" key="1">
    <citation type="submission" date="2024-09" db="EMBL/GenBank/DDBJ databases">
        <authorList>
            <person name="Sun Q."/>
            <person name="Mori K."/>
        </authorList>
    </citation>
    <scope>NUCLEOTIDE SEQUENCE [LARGE SCALE GENOMIC DNA]</scope>
    <source>
        <strain evidence="2 3">TBRC 1851</strain>
    </source>
</reference>
<dbReference type="InterPro" id="IPR011051">
    <property type="entry name" value="RmlC_Cupin_sf"/>
</dbReference>
<organism evidence="2 3">
    <name type="scientific">Sphaerimonospora cavernae</name>
    <dbReference type="NCBI Taxonomy" id="1740611"/>
    <lineage>
        <taxon>Bacteria</taxon>
        <taxon>Bacillati</taxon>
        <taxon>Actinomycetota</taxon>
        <taxon>Actinomycetes</taxon>
        <taxon>Streptosporangiales</taxon>
        <taxon>Streptosporangiaceae</taxon>
        <taxon>Sphaerimonospora</taxon>
    </lineage>
</organism>
<evidence type="ECO:0000313" key="3">
    <source>
        <dbReference type="Proteomes" id="UP001589870"/>
    </source>
</evidence>
<dbReference type="PANTHER" id="PTHR37694:SF1">
    <property type="entry name" value="SLR8022 PROTEIN"/>
    <property type="match status" value="1"/>
</dbReference>
<dbReference type="Pfam" id="PF07883">
    <property type="entry name" value="Cupin_2"/>
    <property type="match status" value="1"/>
</dbReference>
<dbReference type="EMBL" id="JBHMQT010000063">
    <property type="protein sequence ID" value="MFC0866000.1"/>
    <property type="molecule type" value="Genomic_DNA"/>
</dbReference>
<dbReference type="InterPro" id="IPR013096">
    <property type="entry name" value="Cupin_2"/>
</dbReference>
<keyword evidence="3" id="KW-1185">Reference proteome</keyword>
<proteinExistence type="predicted"/>
<evidence type="ECO:0000259" key="1">
    <source>
        <dbReference type="Pfam" id="PF07883"/>
    </source>
</evidence>
<accession>A0ABV6UCS6</accession>
<dbReference type="Proteomes" id="UP001589870">
    <property type="component" value="Unassembled WGS sequence"/>
</dbReference>
<name>A0ABV6UCS6_9ACTN</name>
<sequence length="125" mass="13187">MEKKAVFGSASELAEFSAESFCPKVLSASDLARVMIVGMEDGQEIPLHTPSVELALAILEGTGDVWIDDAPHPVAAGDVVVIPAGTTRGVRARGGRLIFMNVVSPPPTAADHEVARRPWPAETTK</sequence>
<protein>
    <submittedName>
        <fullName evidence="2">Cupin domain-containing protein</fullName>
    </submittedName>
</protein>
<dbReference type="Gene3D" id="2.60.120.10">
    <property type="entry name" value="Jelly Rolls"/>
    <property type="match status" value="1"/>
</dbReference>